<dbReference type="GO" id="GO:0016811">
    <property type="term" value="F:hydrolase activity, acting on carbon-nitrogen (but not peptide) bonds, in linear amides"/>
    <property type="evidence" value="ECO:0007669"/>
    <property type="project" value="UniProtKB-ARBA"/>
</dbReference>
<evidence type="ECO:0000256" key="1">
    <source>
        <dbReference type="ARBA" id="ARBA00022670"/>
    </source>
</evidence>
<dbReference type="GO" id="GO:0006508">
    <property type="term" value="P:proteolysis"/>
    <property type="evidence" value="ECO:0007669"/>
    <property type="project" value="UniProtKB-KW"/>
</dbReference>
<organism evidence="8 9">
    <name type="scientific">Filimonas zeae</name>
    <dbReference type="NCBI Taxonomy" id="1737353"/>
    <lineage>
        <taxon>Bacteria</taxon>
        <taxon>Pseudomonadati</taxon>
        <taxon>Bacteroidota</taxon>
        <taxon>Chitinophagia</taxon>
        <taxon>Chitinophagales</taxon>
        <taxon>Chitinophagaceae</taxon>
        <taxon>Filimonas</taxon>
    </lineage>
</organism>
<name>A0A917N147_9BACT</name>
<accession>A0A917N147</accession>
<keyword evidence="1" id="KW-0645">Protease</keyword>
<dbReference type="Proteomes" id="UP000627292">
    <property type="component" value="Unassembled WGS sequence"/>
</dbReference>
<evidence type="ECO:0000256" key="7">
    <source>
        <dbReference type="PIRSR" id="PIRSR600246-3"/>
    </source>
</evidence>
<dbReference type="SUPFAM" id="SSF56235">
    <property type="entry name" value="N-terminal nucleophile aminohydrolases (Ntn hydrolases)"/>
    <property type="match status" value="1"/>
</dbReference>
<sequence length="315" mass="33608">MNRYTIVIHGGAGTILKEDMTPELEEAYENGLEEALTAGYGVLERGGSAVNAIKAALVLLEDNVLFNAGRGSVFTKKGVQEMDAAIMDGSTLAAGAVASIRNVRNPIELATEVMRNSNHVFLSGKGANDFAIKQGIKLEPDEYFFSQFRYDQWKAIRDSDSYSLDHTHQRLEELMKDKKFGTVGAVALDAQGNIAAATSTGGMTNKKYGRIGDSPVIGAGTYANNKTCGISCTGHGEMFIRSVAAYDVSCLMEYKGLSLQEAMEVVVNDKLVKMGGEGGMIGVDSAGNAAMVLNSAGMYRGLKSSDGQHVTAIYK</sequence>
<feature type="active site" description="Nucleophile" evidence="5">
    <location>
        <position position="182"/>
    </location>
</feature>
<feature type="binding site" evidence="6">
    <location>
        <begin position="210"/>
        <end position="213"/>
    </location>
    <ligand>
        <name>substrate</name>
    </ligand>
</feature>
<proteinExistence type="predicted"/>
<evidence type="ECO:0000256" key="3">
    <source>
        <dbReference type="ARBA" id="ARBA00022813"/>
    </source>
</evidence>
<dbReference type="CDD" id="cd04701">
    <property type="entry name" value="Asparaginase_2"/>
    <property type="match status" value="1"/>
</dbReference>
<dbReference type="InterPro" id="IPR029055">
    <property type="entry name" value="Ntn_hydrolases_N"/>
</dbReference>
<evidence type="ECO:0000313" key="9">
    <source>
        <dbReference type="Proteomes" id="UP000627292"/>
    </source>
</evidence>
<evidence type="ECO:0000313" key="8">
    <source>
        <dbReference type="EMBL" id="GGH82801.1"/>
    </source>
</evidence>
<dbReference type="PANTHER" id="PTHR10188">
    <property type="entry name" value="L-ASPARAGINASE"/>
    <property type="match status" value="1"/>
</dbReference>
<comment type="caution">
    <text evidence="8">The sequence shown here is derived from an EMBL/GenBank/DDBJ whole genome shotgun (WGS) entry which is preliminary data.</text>
</comment>
<keyword evidence="3" id="KW-0068">Autocatalytic cleavage</keyword>
<keyword evidence="2" id="KW-0378">Hydrolase</keyword>
<evidence type="ECO:0000256" key="2">
    <source>
        <dbReference type="ARBA" id="ARBA00022801"/>
    </source>
</evidence>
<reference evidence="8" key="2">
    <citation type="submission" date="2020-09" db="EMBL/GenBank/DDBJ databases">
        <authorList>
            <person name="Sun Q."/>
            <person name="Zhou Y."/>
        </authorList>
    </citation>
    <scope>NUCLEOTIDE SEQUENCE</scope>
    <source>
        <strain evidence="8">CGMCC 1.15290</strain>
    </source>
</reference>
<feature type="binding site" evidence="6">
    <location>
        <begin position="233"/>
        <end position="236"/>
    </location>
    <ligand>
        <name>substrate</name>
    </ligand>
</feature>
<dbReference type="InterPro" id="IPR000246">
    <property type="entry name" value="Peptidase_T2"/>
</dbReference>
<gene>
    <name evidence="8" type="ORF">GCM10011379_57230</name>
</gene>
<evidence type="ECO:0000256" key="4">
    <source>
        <dbReference type="ARBA" id="ARBA00069124"/>
    </source>
</evidence>
<dbReference type="AlphaFoldDB" id="A0A917N147"/>
<dbReference type="EMBL" id="BMIB01000008">
    <property type="protein sequence ID" value="GGH82801.1"/>
    <property type="molecule type" value="Genomic_DNA"/>
</dbReference>
<dbReference type="Gene3D" id="3.60.20.30">
    <property type="entry name" value="(Glycosyl)asparaginase"/>
    <property type="match status" value="1"/>
</dbReference>
<feature type="site" description="Cleavage; by autolysis" evidence="7">
    <location>
        <begin position="181"/>
        <end position="182"/>
    </location>
</feature>
<keyword evidence="9" id="KW-1185">Reference proteome</keyword>
<reference evidence="8" key="1">
    <citation type="journal article" date="2014" name="Int. J. Syst. Evol. Microbiol.">
        <title>Complete genome sequence of Corynebacterium casei LMG S-19264T (=DSM 44701T), isolated from a smear-ripened cheese.</title>
        <authorList>
            <consortium name="US DOE Joint Genome Institute (JGI-PGF)"/>
            <person name="Walter F."/>
            <person name="Albersmeier A."/>
            <person name="Kalinowski J."/>
            <person name="Ruckert C."/>
        </authorList>
    </citation>
    <scope>NUCLEOTIDE SEQUENCE</scope>
    <source>
        <strain evidence="8">CGMCC 1.15290</strain>
    </source>
</reference>
<dbReference type="PANTHER" id="PTHR10188:SF6">
    <property type="entry name" value="N(4)-(BETA-N-ACETYLGLUCOSAMINYL)-L-ASPARAGINASE"/>
    <property type="match status" value="1"/>
</dbReference>
<evidence type="ECO:0000256" key="6">
    <source>
        <dbReference type="PIRSR" id="PIRSR600246-2"/>
    </source>
</evidence>
<dbReference type="FunFam" id="3.60.20.30:FF:000001">
    <property type="entry name" value="Isoaspartyl peptidase/L-asparaginase"/>
    <property type="match status" value="1"/>
</dbReference>
<dbReference type="GO" id="GO:0008233">
    <property type="term" value="F:peptidase activity"/>
    <property type="evidence" value="ECO:0007669"/>
    <property type="project" value="UniProtKB-KW"/>
</dbReference>
<evidence type="ECO:0000256" key="5">
    <source>
        <dbReference type="PIRSR" id="PIRSR600246-1"/>
    </source>
</evidence>
<dbReference type="Pfam" id="PF01112">
    <property type="entry name" value="Asparaginase_2"/>
    <property type="match status" value="1"/>
</dbReference>
<dbReference type="RefSeq" id="WP_188959174.1">
    <property type="nucleotide sequence ID" value="NZ_BMIB01000008.1"/>
</dbReference>
<protein>
    <recommendedName>
        <fullName evidence="4">Isoaspartyl peptidase</fullName>
    </recommendedName>
</protein>